<keyword evidence="2 4" id="KW-0694">RNA-binding</keyword>
<keyword evidence="3 4" id="KW-0238">DNA-binding</keyword>
<evidence type="ECO:0000256" key="3">
    <source>
        <dbReference type="ARBA" id="ARBA00023125"/>
    </source>
</evidence>
<dbReference type="PIRSF" id="PIRSF016821">
    <property type="entry name" value="HSP15"/>
    <property type="match status" value="1"/>
</dbReference>
<dbReference type="SMART" id="SM00363">
    <property type="entry name" value="S4"/>
    <property type="match status" value="1"/>
</dbReference>
<dbReference type="GO" id="GO:0034605">
    <property type="term" value="P:cellular response to heat"/>
    <property type="evidence" value="ECO:0007669"/>
    <property type="project" value="InterPro"/>
</dbReference>
<dbReference type="KEGG" id="gbi:PG2T_07915"/>
<dbReference type="PROSITE" id="PS50889">
    <property type="entry name" value="S4"/>
    <property type="match status" value="1"/>
</dbReference>
<dbReference type="GO" id="GO:0003677">
    <property type="term" value="F:DNA binding"/>
    <property type="evidence" value="ECO:0007669"/>
    <property type="project" value="UniProtKB-KW"/>
</dbReference>
<reference evidence="7" key="1">
    <citation type="submission" date="2016-03" db="EMBL/GenBank/DDBJ databases">
        <title>Complete genome sequence of Solimmundus cernigliae, representing a novel lineage of polycyclic aromatic hydrocarbon degraders within the Gammaproteobacteria.</title>
        <authorList>
            <person name="Singleton D.R."/>
            <person name="Dickey A.N."/>
            <person name="Scholl E.H."/>
            <person name="Wright F.A."/>
            <person name="Aitken M.D."/>
        </authorList>
    </citation>
    <scope>NUCLEOTIDE SEQUENCE [LARGE SCALE GENOMIC DNA]</scope>
    <source>
        <strain evidence="7">TR3.2</strain>
    </source>
</reference>
<protein>
    <recommendedName>
        <fullName evidence="4">Heat shock protein 15</fullName>
    </recommendedName>
</protein>
<dbReference type="CDD" id="cd00165">
    <property type="entry name" value="S4"/>
    <property type="match status" value="1"/>
</dbReference>
<dbReference type="Gene3D" id="3.10.290.10">
    <property type="entry name" value="RNA-binding S4 domain"/>
    <property type="match status" value="1"/>
</dbReference>
<dbReference type="InterPro" id="IPR036986">
    <property type="entry name" value="S4_RNA-bd_sf"/>
</dbReference>
<keyword evidence="7" id="KW-1185">Reference proteome</keyword>
<organism evidence="6 7">
    <name type="scientific">Immundisolibacter cernigliae</name>
    <dbReference type="NCBI Taxonomy" id="1810504"/>
    <lineage>
        <taxon>Bacteria</taxon>
        <taxon>Pseudomonadati</taxon>
        <taxon>Pseudomonadota</taxon>
        <taxon>Gammaproteobacteria</taxon>
        <taxon>Immundisolibacterales</taxon>
        <taxon>Immundisolibacteraceae</taxon>
        <taxon>Immundisolibacter</taxon>
    </lineage>
</organism>
<dbReference type="Pfam" id="PF01479">
    <property type="entry name" value="S4"/>
    <property type="match status" value="1"/>
</dbReference>
<dbReference type="STRING" id="1810504.PG2T_07915"/>
<evidence type="ECO:0000259" key="5">
    <source>
        <dbReference type="SMART" id="SM00363"/>
    </source>
</evidence>
<evidence type="ECO:0000313" key="7">
    <source>
        <dbReference type="Proteomes" id="UP000092952"/>
    </source>
</evidence>
<dbReference type="GO" id="GO:0003727">
    <property type="term" value="F:single-stranded RNA binding"/>
    <property type="evidence" value="ECO:0007669"/>
    <property type="project" value="InterPro"/>
</dbReference>
<comment type="similarity">
    <text evidence="1 4">Belongs to the HSP15 family.</text>
</comment>
<dbReference type="EMBL" id="CP014671">
    <property type="protein sequence ID" value="ANX05553.1"/>
    <property type="molecule type" value="Genomic_DNA"/>
</dbReference>
<accession>A0A1B1YY17</accession>
<proteinExistence type="inferred from homology"/>
<dbReference type="InterPro" id="IPR002942">
    <property type="entry name" value="S4_RNA-bd"/>
</dbReference>
<dbReference type="Proteomes" id="UP000092952">
    <property type="component" value="Chromosome"/>
</dbReference>
<dbReference type="InterPro" id="IPR025708">
    <property type="entry name" value="HSP15"/>
</dbReference>
<evidence type="ECO:0000256" key="1">
    <source>
        <dbReference type="ARBA" id="ARBA00008396"/>
    </source>
</evidence>
<feature type="domain" description="RNA-binding S4" evidence="5">
    <location>
        <begin position="5"/>
        <end position="71"/>
    </location>
</feature>
<name>A0A1B1YY17_9GAMM</name>
<evidence type="ECO:0000256" key="4">
    <source>
        <dbReference type="PIRNR" id="PIRNR016821"/>
    </source>
</evidence>
<dbReference type="FunCoup" id="A0A1B1YY17">
    <property type="interactions" value="178"/>
</dbReference>
<evidence type="ECO:0000256" key="2">
    <source>
        <dbReference type="ARBA" id="ARBA00022884"/>
    </source>
</evidence>
<evidence type="ECO:0000313" key="6">
    <source>
        <dbReference type="EMBL" id="ANX05553.1"/>
    </source>
</evidence>
<dbReference type="InParanoid" id="A0A1B1YY17"/>
<dbReference type="SUPFAM" id="SSF55174">
    <property type="entry name" value="Alpha-L RNA-binding motif"/>
    <property type="match status" value="1"/>
</dbReference>
<gene>
    <name evidence="6" type="ORF">PG2T_07915</name>
</gene>
<dbReference type="AlphaFoldDB" id="A0A1B1YY17"/>
<dbReference type="GO" id="GO:0043023">
    <property type="term" value="F:ribosomal large subunit binding"/>
    <property type="evidence" value="ECO:0007669"/>
    <property type="project" value="InterPro"/>
</dbReference>
<sequence>MESGLRLDKWLWVSRLYRTRTLATESVNGGKVRVNGQSAKPARLLRTGDEVSLIRGGEPMTVLVRGMAAQRVPAKDVPALYEETAESLATRQALRAQRALTGPAGYAGKGRPDKHARRALQRLREAQGE</sequence>